<accession>A0ABS6VRC2</accession>
<organism evidence="3 4">
    <name type="scientific">Zhongshania aquimaris</name>
    <dbReference type="NCBI Taxonomy" id="2857107"/>
    <lineage>
        <taxon>Bacteria</taxon>
        <taxon>Pseudomonadati</taxon>
        <taxon>Pseudomonadota</taxon>
        <taxon>Gammaproteobacteria</taxon>
        <taxon>Cellvibrionales</taxon>
        <taxon>Spongiibacteraceae</taxon>
        <taxon>Zhongshania</taxon>
    </lineage>
</organism>
<gene>
    <name evidence="3" type="ORF">KXJ70_08805</name>
</gene>
<dbReference type="Pfam" id="PF03808">
    <property type="entry name" value="Glyco_tran_WecG"/>
    <property type="match status" value="1"/>
</dbReference>
<proteinExistence type="predicted"/>
<evidence type="ECO:0000313" key="4">
    <source>
        <dbReference type="Proteomes" id="UP001166291"/>
    </source>
</evidence>
<protein>
    <submittedName>
        <fullName evidence="3">WecB/TagA/CpsF family glycosyltransferase</fullName>
    </submittedName>
</protein>
<evidence type="ECO:0000313" key="3">
    <source>
        <dbReference type="EMBL" id="MBW2940872.1"/>
    </source>
</evidence>
<dbReference type="PANTHER" id="PTHR34136">
    <property type="match status" value="1"/>
</dbReference>
<keyword evidence="4" id="KW-1185">Reference proteome</keyword>
<keyword evidence="2" id="KW-0808">Transferase</keyword>
<reference evidence="3" key="1">
    <citation type="submission" date="2021-07" db="EMBL/GenBank/DDBJ databases">
        <title>Zhongshania sp. CAU 1632 isolated from seawater.</title>
        <authorList>
            <person name="Kim W."/>
        </authorList>
    </citation>
    <scope>NUCLEOTIDE SEQUENCE</scope>
    <source>
        <strain evidence="3">CAU 1632</strain>
    </source>
</reference>
<name>A0ABS6VRC2_9GAMM</name>
<dbReference type="Proteomes" id="UP001166291">
    <property type="component" value="Unassembled WGS sequence"/>
</dbReference>
<comment type="caution">
    <text evidence="3">The sequence shown here is derived from an EMBL/GenBank/DDBJ whole genome shotgun (WGS) entry which is preliminary data.</text>
</comment>
<dbReference type="PANTHER" id="PTHR34136:SF1">
    <property type="entry name" value="UDP-N-ACETYL-D-MANNOSAMINURONIC ACID TRANSFERASE"/>
    <property type="match status" value="1"/>
</dbReference>
<dbReference type="InterPro" id="IPR004629">
    <property type="entry name" value="WecG_TagA_CpsF"/>
</dbReference>
<dbReference type="CDD" id="cd06533">
    <property type="entry name" value="Glyco_transf_WecG_TagA"/>
    <property type="match status" value="1"/>
</dbReference>
<evidence type="ECO:0000256" key="1">
    <source>
        <dbReference type="ARBA" id="ARBA00022676"/>
    </source>
</evidence>
<dbReference type="NCBIfam" id="TIGR00696">
    <property type="entry name" value="wecG_tagA_cpsF"/>
    <property type="match status" value="1"/>
</dbReference>
<dbReference type="RefSeq" id="WP_219043138.1">
    <property type="nucleotide sequence ID" value="NZ_JAHWDQ010000002.1"/>
</dbReference>
<sequence>MSIGGVVPSLLEKISIFDSSSDALDEIQKLRDQAKGALILSFVNAHAINLAYKEPDFCSALQNSDILLRDGIGVSILYRAVSKAAGINLNGTDLIPSLLNTTTGLRVAVWGTRDPNLSLAVEKIQGLDHCVTSVLNGFHDLDRYVSEFSNIDADIVVLGMGMPKQEILSALLKEVPPVRGGCLVVCGGAILDFLSGNIERAPDIWIKLRFEWLYRLAKEPKRLWRRYLLGNIVFLYRVILISLRTRFEK</sequence>
<keyword evidence="1" id="KW-0328">Glycosyltransferase</keyword>
<dbReference type="EMBL" id="JAHWDQ010000002">
    <property type="protein sequence ID" value="MBW2940872.1"/>
    <property type="molecule type" value="Genomic_DNA"/>
</dbReference>
<evidence type="ECO:0000256" key="2">
    <source>
        <dbReference type="ARBA" id="ARBA00022679"/>
    </source>
</evidence>